<sequence>DGDLDVEEDNITNNEFMADLNAEYHKRALLANQKRFYRRSGRVGSARKPMDKSKKTCFACGKPGHFQKLLSMTDNEERKHVPDYTHVDLQYVEDQRNNVVNKFNALKQDLPLHKSELCNLKNTVSINCSLQNEVIRVNIEKKSLKDEIPDLKKVIEKWTCSKVTLDQLLSEKIPGNIVKALRGKGRRKESNSKGVLFTKADVSTSESAHMITSDLEDDSDNHVPLPPLPKLTEAEPSGGSKSLISLSDLTANMTDLTLNTASKRIKNSSDKVSQTYTIKKNTEPKHPAVQNSCPDKNALPSTEQLLLTLMEEVKGVKNQIPIPSDTSSSVSQASSSKTSKQKVWYRTCKHCELKNHLSDDCYSKLKCSTCGLCSHTNKEHIELTVVRKSLNKLKGQSTSKPTPVRTTRMPKIFSECKYCGSNKHHPNDYEFYPGCEICGSIAHEIANCPKNIRNSRKQRVAIKQSEPSEKWVHKKN</sequence>
<dbReference type="AlphaFoldDB" id="A0A699I4W3"/>
<dbReference type="EMBL" id="BKCJ010247020">
    <property type="protein sequence ID" value="GEZ15849.1"/>
    <property type="molecule type" value="Genomic_DNA"/>
</dbReference>
<feature type="domain" description="CCHC-type" evidence="2">
    <location>
        <begin position="347"/>
        <end position="363"/>
    </location>
</feature>
<reference evidence="3" key="1">
    <citation type="journal article" date="2019" name="Sci. Rep.">
        <title>Draft genome of Tanacetum cinerariifolium, the natural source of mosquito coil.</title>
        <authorList>
            <person name="Yamashiro T."/>
            <person name="Shiraishi A."/>
            <person name="Satake H."/>
            <person name="Nakayama K."/>
        </authorList>
    </citation>
    <scope>NUCLEOTIDE SEQUENCE</scope>
</reference>
<dbReference type="SUPFAM" id="SSF57756">
    <property type="entry name" value="Retrovirus zinc finger-like domains"/>
    <property type="match status" value="1"/>
</dbReference>
<dbReference type="InterPro" id="IPR036875">
    <property type="entry name" value="Znf_CCHC_sf"/>
</dbReference>
<feature type="non-terminal residue" evidence="3">
    <location>
        <position position="1"/>
    </location>
</feature>
<name>A0A699I4W3_TANCI</name>
<comment type="caution">
    <text evidence="3">The sequence shown here is derived from an EMBL/GenBank/DDBJ whole genome shotgun (WGS) entry which is preliminary data.</text>
</comment>
<gene>
    <name evidence="3" type="ORF">Tci_487822</name>
</gene>
<feature type="domain" description="CCHC-type" evidence="2">
    <location>
        <begin position="56"/>
        <end position="72"/>
    </location>
</feature>
<organism evidence="3">
    <name type="scientific">Tanacetum cinerariifolium</name>
    <name type="common">Dalmatian daisy</name>
    <name type="synonym">Chrysanthemum cinerariifolium</name>
    <dbReference type="NCBI Taxonomy" id="118510"/>
    <lineage>
        <taxon>Eukaryota</taxon>
        <taxon>Viridiplantae</taxon>
        <taxon>Streptophyta</taxon>
        <taxon>Embryophyta</taxon>
        <taxon>Tracheophyta</taxon>
        <taxon>Spermatophyta</taxon>
        <taxon>Magnoliopsida</taxon>
        <taxon>eudicotyledons</taxon>
        <taxon>Gunneridae</taxon>
        <taxon>Pentapetalae</taxon>
        <taxon>asterids</taxon>
        <taxon>campanulids</taxon>
        <taxon>Asterales</taxon>
        <taxon>Asteraceae</taxon>
        <taxon>Asteroideae</taxon>
        <taxon>Anthemideae</taxon>
        <taxon>Anthemidinae</taxon>
        <taxon>Tanacetum</taxon>
    </lineage>
</organism>
<protein>
    <recommendedName>
        <fullName evidence="2">CCHC-type domain-containing protein</fullName>
    </recommendedName>
</protein>
<feature type="region of interest" description="Disordered" evidence="1">
    <location>
        <begin position="212"/>
        <end position="239"/>
    </location>
</feature>
<dbReference type="GO" id="GO:0003676">
    <property type="term" value="F:nucleic acid binding"/>
    <property type="evidence" value="ECO:0007669"/>
    <property type="project" value="InterPro"/>
</dbReference>
<evidence type="ECO:0000259" key="2">
    <source>
        <dbReference type="SMART" id="SM00343"/>
    </source>
</evidence>
<accession>A0A699I4W3</accession>
<evidence type="ECO:0000313" key="3">
    <source>
        <dbReference type="EMBL" id="GEZ15849.1"/>
    </source>
</evidence>
<dbReference type="SMART" id="SM00343">
    <property type="entry name" value="ZnF_C2HC"/>
    <property type="match status" value="3"/>
</dbReference>
<feature type="domain" description="CCHC-type" evidence="2">
    <location>
        <begin position="434"/>
        <end position="450"/>
    </location>
</feature>
<dbReference type="GO" id="GO:0008270">
    <property type="term" value="F:zinc ion binding"/>
    <property type="evidence" value="ECO:0007669"/>
    <property type="project" value="InterPro"/>
</dbReference>
<proteinExistence type="predicted"/>
<evidence type="ECO:0000256" key="1">
    <source>
        <dbReference type="SAM" id="MobiDB-lite"/>
    </source>
</evidence>
<dbReference type="InterPro" id="IPR001878">
    <property type="entry name" value="Znf_CCHC"/>
</dbReference>